<reference evidence="1" key="1">
    <citation type="submission" date="2021-01" db="EMBL/GenBank/DDBJ databases">
        <authorList>
            <consortium name="Genoscope - CEA"/>
            <person name="William W."/>
        </authorList>
    </citation>
    <scope>NUCLEOTIDE SEQUENCE</scope>
</reference>
<gene>
    <name evidence="1" type="ORF">PPRIM_AZ9-3.1.T0770198</name>
</gene>
<keyword evidence="2" id="KW-1185">Reference proteome</keyword>
<sequence>MNILILHQLNSKLVMLQLLETKSLLYLQTYQQTQRQYQLLFMEQHIKQQEQQYSNTLNRINLIILEELLKHNQDVLHGLIS</sequence>
<dbReference type="AlphaFoldDB" id="A0A8S1N261"/>
<dbReference type="Proteomes" id="UP000688137">
    <property type="component" value="Unassembled WGS sequence"/>
</dbReference>
<dbReference type="EMBL" id="CAJJDM010000080">
    <property type="protein sequence ID" value="CAD8086988.1"/>
    <property type="molecule type" value="Genomic_DNA"/>
</dbReference>
<protein>
    <submittedName>
        <fullName evidence="1">Uncharacterized protein</fullName>
    </submittedName>
</protein>
<evidence type="ECO:0000313" key="2">
    <source>
        <dbReference type="Proteomes" id="UP000688137"/>
    </source>
</evidence>
<comment type="caution">
    <text evidence="1">The sequence shown here is derived from an EMBL/GenBank/DDBJ whole genome shotgun (WGS) entry which is preliminary data.</text>
</comment>
<evidence type="ECO:0000313" key="1">
    <source>
        <dbReference type="EMBL" id="CAD8086988.1"/>
    </source>
</evidence>
<proteinExistence type="predicted"/>
<name>A0A8S1N261_PARPR</name>
<accession>A0A8S1N261</accession>
<organism evidence="1 2">
    <name type="scientific">Paramecium primaurelia</name>
    <dbReference type="NCBI Taxonomy" id="5886"/>
    <lineage>
        <taxon>Eukaryota</taxon>
        <taxon>Sar</taxon>
        <taxon>Alveolata</taxon>
        <taxon>Ciliophora</taxon>
        <taxon>Intramacronucleata</taxon>
        <taxon>Oligohymenophorea</taxon>
        <taxon>Peniculida</taxon>
        <taxon>Parameciidae</taxon>
        <taxon>Paramecium</taxon>
    </lineage>
</organism>